<keyword evidence="2 9" id="KW-1003">Cell membrane</keyword>
<evidence type="ECO:0000256" key="6">
    <source>
        <dbReference type="ARBA" id="ARBA00022840"/>
    </source>
</evidence>
<dbReference type="PANTHER" id="PTHR43790:SF7">
    <property type="entry name" value="GALACTOSE_METHYL GALACTOSIDE IMPORT ATP-BINDING PROTEIN MGLA"/>
    <property type="match status" value="1"/>
</dbReference>
<dbReference type="InterPro" id="IPR003439">
    <property type="entry name" value="ABC_transporter-like_ATP-bd"/>
</dbReference>
<dbReference type="PANTHER" id="PTHR43790">
    <property type="entry name" value="CARBOHYDRATE TRANSPORT ATP-BINDING PROTEIN MG119-RELATED"/>
    <property type="match status" value="1"/>
</dbReference>
<feature type="domain" description="ABC transporter" evidence="10">
    <location>
        <begin position="7"/>
        <end position="242"/>
    </location>
</feature>
<evidence type="ECO:0000256" key="4">
    <source>
        <dbReference type="ARBA" id="ARBA00022737"/>
    </source>
</evidence>
<dbReference type="PROSITE" id="PS50893">
    <property type="entry name" value="ABC_TRANSPORTER_2"/>
    <property type="match status" value="2"/>
</dbReference>
<organism evidence="11 12">
    <name type="scientific">Ohessyouella blattaphilus</name>
    <dbReference type="NCBI Taxonomy" id="2949333"/>
    <lineage>
        <taxon>Bacteria</taxon>
        <taxon>Bacillati</taxon>
        <taxon>Bacillota</taxon>
        <taxon>Clostridia</taxon>
        <taxon>Lachnospirales</taxon>
        <taxon>Lachnospiraceae</taxon>
        <taxon>Ohessyouella</taxon>
    </lineage>
</organism>
<evidence type="ECO:0000256" key="5">
    <source>
        <dbReference type="ARBA" id="ARBA00022741"/>
    </source>
</evidence>
<gene>
    <name evidence="11" type="ORF">NK118_03890</name>
</gene>
<name>A0ABT1EFC2_9FIRM</name>
<evidence type="ECO:0000256" key="1">
    <source>
        <dbReference type="ARBA" id="ARBA00022448"/>
    </source>
</evidence>
<dbReference type="GO" id="GO:0005524">
    <property type="term" value="F:ATP binding"/>
    <property type="evidence" value="ECO:0007669"/>
    <property type="project" value="UniProtKB-KW"/>
</dbReference>
<evidence type="ECO:0000256" key="8">
    <source>
        <dbReference type="ARBA" id="ARBA00023136"/>
    </source>
</evidence>
<comment type="catalytic activity">
    <reaction evidence="9">
        <text>D-galactose(out) + ATP + H2O = D-galactose(in) + ADP + phosphate + H(+)</text>
        <dbReference type="Rhea" id="RHEA:60156"/>
        <dbReference type="ChEBI" id="CHEBI:4139"/>
        <dbReference type="ChEBI" id="CHEBI:15377"/>
        <dbReference type="ChEBI" id="CHEBI:15378"/>
        <dbReference type="ChEBI" id="CHEBI:30616"/>
        <dbReference type="ChEBI" id="CHEBI:43474"/>
        <dbReference type="ChEBI" id="CHEBI:456216"/>
        <dbReference type="EC" id="7.5.2.11"/>
    </reaction>
</comment>
<proteinExistence type="inferred from homology"/>
<evidence type="ECO:0000313" key="11">
    <source>
        <dbReference type="EMBL" id="MCP1109390.1"/>
    </source>
</evidence>
<keyword evidence="6 9" id="KW-0067">ATP-binding</keyword>
<keyword evidence="3 9" id="KW-0762">Sugar transport</keyword>
<dbReference type="Pfam" id="PF00005">
    <property type="entry name" value="ABC_tran"/>
    <property type="match status" value="2"/>
</dbReference>
<dbReference type="CDD" id="cd03216">
    <property type="entry name" value="ABC_Carb_Monos_I"/>
    <property type="match status" value="1"/>
</dbReference>
<keyword evidence="5 9" id="KW-0547">Nucleotide-binding</keyword>
<keyword evidence="1 9" id="KW-0813">Transport</keyword>
<dbReference type="SUPFAM" id="SSF52540">
    <property type="entry name" value="P-loop containing nucleoside triphosphate hydrolases"/>
    <property type="match status" value="2"/>
</dbReference>
<evidence type="ECO:0000256" key="7">
    <source>
        <dbReference type="ARBA" id="ARBA00022967"/>
    </source>
</evidence>
<dbReference type="EMBL" id="JAMZFV010000003">
    <property type="protein sequence ID" value="MCP1109390.1"/>
    <property type="molecule type" value="Genomic_DNA"/>
</dbReference>
<dbReference type="PROSITE" id="PS00211">
    <property type="entry name" value="ABC_TRANSPORTER_1"/>
    <property type="match status" value="1"/>
</dbReference>
<keyword evidence="4" id="KW-0677">Repeat</keyword>
<keyword evidence="12" id="KW-1185">Reference proteome</keyword>
<accession>A0ABT1EFC2</accession>
<sequence length="501" mass="55499">MDDKYILEMQDIVKEFPGVKALNGVQLKVRPGTVHTLMGENGAGKSTLVKCLIGMQPVTSGKIRFKGNEVSYKTTQEALDAGISMIHQELSPVLERTVCENIFLGREPKKGIFIDYKKMHKDCIELFEKIGLMIDPREKMKNLTVAKMQMVEIVKAISYDASIVIMDEPTSALTDTEVEDLFKIIAELKAKGVAIIYISHKMEEIFRISDDISVYRDGEYITTDVAKNLTQDKVIELMVGREITDMFPKKHCEIGEVVLEVKELCSGKAVRNVSFNLRRGEILGFAGLVGAGRTETMETIFGMRKRTGGKVYKDGQEINIKSPEDAIKNRIGMLTEDRRGNGIVGILSIKMNTVLAHLKSYGFPVNAKKMAEDTKAYVERLGTKTPTIETPIGNLSGGNQQKVLLARWLLTDPDILIVDEPTRGIDVGAKAEIHTILSELAGMGKAIIVVSSELPEVLGVADRVVVMREGVVTGCLNREEVSQELVMKYATLDKSMQKAIQ</sequence>
<evidence type="ECO:0000256" key="9">
    <source>
        <dbReference type="RuleBase" id="RU367029"/>
    </source>
</evidence>
<comment type="function">
    <text evidence="9">Part of an ABC transporter complex involved in carbohydrate import. Could be involved in ribose, galactose and/or methyl galactoside import. Responsible for energy coupling to the transport system.</text>
</comment>
<feature type="domain" description="ABC transporter" evidence="10">
    <location>
        <begin position="252"/>
        <end position="494"/>
    </location>
</feature>
<dbReference type="Proteomes" id="UP001523565">
    <property type="component" value="Unassembled WGS sequence"/>
</dbReference>
<dbReference type="RefSeq" id="WP_262068299.1">
    <property type="nucleotide sequence ID" value="NZ_JAMXOC010000003.1"/>
</dbReference>
<dbReference type="InterPro" id="IPR027417">
    <property type="entry name" value="P-loop_NTPase"/>
</dbReference>
<dbReference type="Gene3D" id="3.40.50.300">
    <property type="entry name" value="P-loop containing nucleotide triphosphate hydrolases"/>
    <property type="match status" value="2"/>
</dbReference>
<dbReference type="InterPro" id="IPR050107">
    <property type="entry name" value="ABC_carbohydrate_import_ATPase"/>
</dbReference>
<keyword evidence="7 9" id="KW-1278">Translocase</keyword>
<keyword evidence="8 9" id="KW-0472">Membrane</keyword>
<dbReference type="SMART" id="SM00382">
    <property type="entry name" value="AAA"/>
    <property type="match status" value="2"/>
</dbReference>
<comment type="subcellular location">
    <subcellularLocation>
        <location evidence="9">Cell membrane</location>
        <topology evidence="9">Peripheral membrane protein</topology>
    </subcellularLocation>
</comment>
<evidence type="ECO:0000256" key="2">
    <source>
        <dbReference type="ARBA" id="ARBA00022475"/>
    </source>
</evidence>
<evidence type="ECO:0000259" key="10">
    <source>
        <dbReference type="PROSITE" id="PS50893"/>
    </source>
</evidence>
<comment type="caution">
    <text evidence="11">The sequence shown here is derived from an EMBL/GenBank/DDBJ whole genome shotgun (WGS) entry which is preliminary data.</text>
</comment>
<reference evidence="11 12" key="1">
    <citation type="journal article" date="2022" name="Genome Biol. Evol.">
        <title>Host diet, physiology and behaviors set the stage for Lachnospiraceae cladogenesis.</title>
        <authorList>
            <person name="Vera-Ponce De Leon A."/>
            <person name="Schneider M."/>
            <person name="Jahnes B.C."/>
            <person name="Sadowski V."/>
            <person name="Camuy-Velez L.A."/>
            <person name="Duan J."/>
            <person name="Sabree Z.L."/>
        </authorList>
    </citation>
    <scope>NUCLEOTIDE SEQUENCE [LARGE SCALE GENOMIC DNA]</scope>
    <source>
        <strain evidence="11 12">PAL227</strain>
    </source>
</reference>
<protein>
    <recommendedName>
        <fullName evidence="9">Ribose/galactose/methyl galactoside import ATP-binding protein</fullName>
        <ecNumber evidence="9">7.5.2.11</ecNumber>
    </recommendedName>
</protein>
<dbReference type="InterPro" id="IPR017871">
    <property type="entry name" value="ABC_transporter-like_CS"/>
</dbReference>
<comment type="similarity">
    <text evidence="9">Belongs to the ABC transporter superfamily.</text>
</comment>
<dbReference type="EC" id="7.5.2.11" evidence="9"/>
<dbReference type="CDD" id="cd03215">
    <property type="entry name" value="ABC_Carb_Monos_II"/>
    <property type="match status" value="1"/>
</dbReference>
<evidence type="ECO:0000313" key="12">
    <source>
        <dbReference type="Proteomes" id="UP001523565"/>
    </source>
</evidence>
<dbReference type="InterPro" id="IPR003593">
    <property type="entry name" value="AAA+_ATPase"/>
</dbReference>
<evidence type="ECO:0000256" key="3">
    <source>
        <dbReference type="ARBA" id="ARBA00022597"/>
    </source>
</evidence>